<keyword evidence="2" id="KW-0732">Signal</keyword>
<feature type="compositionally biased region" description="Polar residues" evidence="1">
    <location>
        <begin position="83"/>
        <end position="104"/>
    </location>
</feature>
<gene>
    <name evidence="3" type="ORF">CYNAS_LOCUS21794</name>
</gene>
<reference evidence="3" key="1">
    <citation type="submission" date="2023-07" db="EMBL/GenBank/DDBJ databases">
        <authorList>
            <consortium name="CYATHOMIX"/>
        </authorList>
    </citation>
    <scope>NUCLEOTIDE SEQUENCE</scope>
    <source>
        <strain evidence="3">N/A</strain>
    </source>
</reference>
<dbReference type="EMBL" id="CATQJL010000326">
    <property type="protein sequence ID" value="CAJ0609811.1"/>
    <property type="molecule type" value="Genomic_DNA"/>
</dbReference>
<dbReference type="Proteomes" id="UP001176961">
    <property type="component" value="Unassembled WGS sequence"/>
</dbReference>
<name>A0AA36HFG6_CYLNA</name>
<sequence>MRYFLCMLLLLVVLEVVVEARRWKGKPDVCRYMFVNPRIAFKQCSAACWRHKNCWGYCDLKHGRKQCICGDCERACSPPPTRQPATSPTAPTEQPATSPSAPTQPKTIYVEADLPHDPSQITAYLDHLQQMMKKLEIAYEATDVFLDILDGRPTIVAMMPEVECKKVPAMIEELKKNFHKTSYLTMPCRS</sequence>
<protein>
    <submittedName>
        <fullName evidence="3">Uncharacterized protein</fullName>
    </submittedName>
</protein>
<proteinExistence type="predicted"/>
<evidence type="ECO:0000256" key="1">
    <source>
        <dbReference type="SAM" id="MobiDB-lite"/>
    </source>
</evidence>
<feature type="region of interest" description="Disordered" evidence="1">
    <location>
        <begin position="79"/>
        <end position="104"/>
    </location>
</feature>
<comment type="caution">
    <text evidence="3">The sequence shown here is derived from an EMBL/GenBank/DDBJ whole genome shotgun (WGS) entry which is preliminary data.</text>
</comment>
<dbReference type="AlphaFoldDB" id="A0AA36HFG6"/>
<feature type="signal peptide" evidence="2">
    <location>
        <begin position="1"/>
        <end position="20"/>
    </location>
</feature>
<evidence type="ECO:0000256" key="2">
    <source>
        <dbReference type="SAM" id="SignalP"/>
    </source>
</evidence>
<organism evidence="3 4">
    <name type="scientific">Cylicocyclus nassatus</name>
    <name type="common">Nematode worm</name>
    <dbReference type="NCBI Taxonomy" id="53992"/>
    <lineage>
        <taxon>Eukaryota</taxon>
        <taxon>Metazoa</taxon>
        <taxon>Ecdysozoa</taxon>
        <taxon>Nematoda</taxon>
        <taxon>Chromadorea</taxon>
        <taxon>Rhabditida</taxon>
        <taxon>Rhabditina</taxon>
        <taxon>Rhabditomorpha</taxon>
        <taxon>Strongyloidea</taxon>
        <taxon>Strongylidae</taxon>
        <taxon>Cylicocyclus</taxon>
    </lineage>
</organism>
<evidence type="ECO:0000313" key="4">
    <source>
        <dbReference type="Proteomes" id="UP001176961"/>
    </source>
</evidence>
<keyword evidence="4" id="KW-1185">Reference proteome</keyword>
<feature type="chain" id="PRO_5041461458" evidence="2">
    <location>
        <begin position="21"/>
        <end position="190"/>
    </location>
</feature>
<evidence type="ECO:0000313" key="3">
    <source>
        <dbReference type="EMBL" id="CAJ0609811.1"/>
    </source>
</evidence>
<accession>A0AA36HFG6</accession>